<gene>
    <name evidence="3" type="ORF">LTR62_006249</name>
</gene>
<feature type="compositionally biased region" description="Basic and acidic residues" evidence="2">
    <location>
        <begin position="323"/>
        <end position="334"/>
    </location>
</feature>
<feature type="compositionally biased region" description="Polar residues" evidence="2">
    <location>
        <begin position="351"/>
        <end position="363"/>
    </location>
</feature>
<name>A0AAN7TDP9_9PEZI</name>
<evidence type="ECO:0000313" key="3">
    <source>
        <dbReference type="EMBL" id="KAK5110115.1"/>
    </source>
</evidence>
<feature type="region of interest" description="Disordered" evidence="2">
    <location>
        <begin position="298"/>
        <end position="364"/>
    </location>
</feature>
<dbReference type="EMBL" id="JAVRRL010000053">
    <property type="protein sequence ID" value="KAK5110115.1"/>
    <property type="molecule type" value="Genomic_DNA"/>
</dbReference>
<keyword evidence="1" id="KW-0175">Coiled coil</keyword>
<feature type="coiled-coil region" evidence="1">
    <location>
        <begin position="85"/>
        <end position="123"/>
    </location>
</feature>
<feature type="region of interest" description="Disordered" evidence="2">
    <location>
        <begin position="392"/>
        <end position="422"/>
    </location>
</feature>
<organism evidence="3 4">
    <name type="scientific">Meristemomyces frigidus</name>
    <dbReference type="NCBI Taxonomy" id="1508187"/>
    <lineage>
        <taxon>Eukaryota</taxon>
        <taxon>Fungi</taxon>
        <taxon>Dikarya</taxon>
        <taxon>Ascomycota</taxon>
        <taxon>Pezizomycotina</taxon>
        <taxon>Dothideomycetes</taxon>
        <taxon>Dothideomycetidae</taxon>
        <taxon>Mycosphaerellales</taxon>
        <taxon>Teratosphaeriaceae</taxon>
        <taxon>Meristemomyces</taxon>
    </lineage>
</organism>
<evidence type="ECO:0000256" key="2">
    <source>
        <dbReference type="SAM" id="MobiDB-lite"/>
    </source>
</evidence>
<feature type="compositionally biased region" description="Basic and acidic residues" evidence="2">
    <location>
        <begin position="162"/>
        <end position="179"/>
    </location>
</feature>
<feature type="compositionally biased region" description="Basic and acidic residues" evidence="2">
    <location>
        <begin position="341"/>
        <end position="350"/>
    </location>
</feature>
<reference evidence="3" key="1">
    <citation type="submission" date="2023-08" db="EMBL/GenBank/DDBJ databases">
        <title>Black Yeasts Isolated from many extreme environments.</title>
        <authorList>
            <person name="Coleine C."/>
            <person name="Stajich J.E."/>
            <person name="Selbmann L."/>
        </authorList>
    </citation>
    <scope>NUCLEOTIDE SEQUENCE</scope>
    <source>
        <strain evidence="3">CCFEE 5401</strain>
    </source>
</reference>
<dbReference type="Proteomes" id="UP001310890">
    <property type="component" value="Unassembled WGS sequence"/>
</dbReference>
<evidence type="ECO:0000256" key="1">
    <source>
        <dbReference type="SAM" id="Coils"/>
    </source>
</evidence>
<comment type="caution">
    <text evidence="3">The sequence shown here is derived from an EMBL/GenBank/DDBJ whole genome shotgun (WGS) entry which is preliminary data.</text>
</comment>
<evidence type="ECO:0000313" key="4">
    <source>
        <dbReference type="Proteomes" id="UP001310890"/>
    </source>
</evidence>
<feature type="region of interest" description="Disordered" evidence="2">
    <location>
        <begin position="156"/>
        <end position="202"/>
    </location>
</feature>
<proteinExistence type="predicted"/>
<dbReference type="AlphaFoldDB" id="A0AAN7TDP9"/>
<feature type="compositionally biased region" description="Basic and acidic residues" evidence="2">
    <location>
        <begin position="403"/>
        <end position="414"/>
    </location>
</feature>
<protein>
    <submittedName>
        <fullName evidence="3">Uncharacterized protein</fullName>
    </submittedName>
</protein>
<accession>A0AAN7TDP9</accession>
<sequence>MLAAQGGGVGRANWPNGGVITGMGGLFNPAMGVIGQNNASFLTNRHGSAASRGSIGGCPSSGNDSYGHGTNESWIDIARRNGARAAELEHRLRNANIANQVLAAKLQQALARIQALVAQVNQTAAFQVNQAVVAQINLAVDARFTAAGRAMQAMVRGQSTRTEVRLQDPDGNNREESRGGEGPGRGFMRANQRPDEARKSQPVLDVQTARTLPATRALPLTSEVLAAREAQAAREIEAARVVMAAGQTQAARDVHAATELQAATEIQPVLDVEAARNLEAARTLQAVRDIHATRELQAARDVQPARHSQATRVVQPAKRRRRRAEEHQKEDESAKPASKSRRVEEQRGGETQDQQSSVNTAQDATLPPVIVRDFAAPVQGLETDSVYTLIPDVVPTEPPTVFERCDANRDRTGGEENGGAGQ</sequence>